<reference evidence="15 16" key="1">
    <citation type="submission" date="2025-04" db="UniProtKB">
        <authorList>
            <consortium name="RefSeq"/>
        </authorList>
    </citation>
    <scope>IDENTIFICATION</scope>
</reference>
<dbReference type="InterPro" id="IPR014014">
    <property type="entry name" value="RNA_helicase_DEAD_Q_motif"/>
</dbReference>
<dbReference type="GeneID" id="106748740"/>
<dbReference type="EC" id="3.6.4.13" evidence="1"/>
<feature type="region of interest" description="Disordered" evidence="10">
    <location>
        <begin position="1"/>
        <end position="47"/>
    </location>
</feature>
<keyword evidence="3 9" id="KW-0378">Hydrolase</keyword>
<proteinExistence type="inferred from homology"/>
<dbReference type="OrthoDB" id="196131at2759"/>
<dbReference type="GO" id="GO:0003723">
    <property type="term" value="F:RNA binding"/>
    <property type="evidence" value="ECO:0007669"/>
    <property type="project" value="UniProtKB-UniRule"/>
</dbReference>
<dbReference type="GO" id="GO:0003724">
    <property type="term" value="F:RNA helicase activity"/>
    <property type="evidence" value="ECO:0007669"/>
    <property type="project" value="UniProtKB-EC"/>
</dbReference>
<comment type="similarity">
    <text evidence="9">Belongs to the DEAD box helicase family.</text>
</comment>
<dbReference type="AlphaFoldDB" id="A0A6P3XYJ9"/>
<dbReference type="InterPro" id="IPR027417">
    <property type="entry name" value="P-loop_NTPase"/>
</dbReference>
<sequence length="630" mass="71743">MSYRSNKRQYEDHGRRERDRTFQRHNDRFSGDFGNNDSNAQNYNDRGHDAATTSMMIFIQQRNLGKLIGRGGSQIRALQEETRTKITIDRNAGSYEQASVTIHGTRADQQQAWNAIKDLVGGGTSSQKDNSVPKTEEVIDFTNFDWSKATKECEEYQKQVWATLPPIRKDFYKEDSHVTNMSKKYVADLRKNNNNIEVKHVFENEENSADEMKIPNPVETFEQAFKDYPDILEEIRKQGFQKPSPIQCQAWPILLSGRDLIGIAQTGTGKTLAFLLPALIHIDGQATPRTERTGPNVLVMAPTRELALQIEKEVGKYSYHGIKAVCVYGGGNRKEQINVVTSGVQIVIATPGRLNDLVQAKVLDVSAVTYLILDEADRMLDMGFEPQIRKTLLDVRPDRQTVMTSATWPQGVRRLAQSYMKNPLQVFVGSLDLAAVHTVTQRVYLIDEEEKKDMMLHFFQEMGPNDKVIVFFGKKAMVDHISSDLALSGIHCQSIHGDREQCDREQALEDMKTGYVHILLATDVASRGLDIEDITHVLNYDFPRDIEEYVHRVGRTGRAGRTGESITFMTRKDWSHAKELMNILEEADQEVPEELYKMAERYEAWKKKAELEGRGRGGFRGGRNRYRDGL</sequence>
<accession>A0A6P3XYJ9</accession>
<dbReference type="RefSeq" id="XP_014483064.1">
    <property type="nucleotide sequence ID" value="XM_014627578.1"/>
</dbReference>
<dbReference type="Proteomes" id="UP000515204">
    <property type="component" value="Unplaced"/>
</dbReference>
<dbReference type="SMART" id="SM00490">
    <property type="entry name" value="HELICc"/>
    <property type="match status" value="1"/>
</dbReference>
<evidence type="ECO:0000313" key="14">
    <source>
        <dbReference type="Proteomes" id="UP000515204"/>
    </source>
</evidence>
<evidence type="ECO:0000256" key="10">
    <source>
        <dbReference type="SAM" id="MobiDB-lite"/>
    </source>
</evidence>
<dbReference type="CDD" id="cd18787">
    <property type="entry name" value="SF2_C_DEAD"/>
    <property type="match status" value="1"/>
</dbReference>
<evidence type="ECO:0000256" key="6">
    <source>
        <dbReference type="ARBA" id="ARBA00047984"/>
    </source>
</evidence>
<feature type="compositionally biased region" description="Polar residues" evidence="10">
    <location>
        <begin position="33"/>
        <end position="44"/>
    </location>
</feature>
<dbReference type="CDD" id="cd00105">
    <property type="entry name" value="KH-I"/>
    <property type="match status" value="1"/>
</dbReference>
<dbReference type="CDD" id="cd17958">
    <property type="entry name" value="DEADc_DDX43_DDX53"/>
    <property type="match status" value="1"/>
</dbReference>
<keyword evidence="14" id="KW-1185">Reference proteome</keyword>
<dbReference type="InterPro" id="IPR004087">
    <property type="entry name" value="KH_dom"/>
</dbReference>
<evidence type="ECO:0000256" key="7">
    <source>
        <dbReference type="PROSITE-ProRule" id="PRU00117"/>
    </source>
</evidence>
<dbReference type="GO" id="GO:0031047">
    <property type="term" value="P:regulatory ncRNA-mediated gene silencing"/>
    <property type="evidence" value="ECO:0007669"/>
    <property type="project" value="UniProtKB-ARBA"/>
</dbReference>
<evidence type="ECO:0000313" key="15">
    <source>
        <dbReference type="RefSeq" id="XP_014483063.1"/>
    </source>
</evidence>
<dbReference type="Pfam" id="PF00271">
    <property type="entry name" value="Helicase_C"/>
    <property type="match status" value="1"/>
</dbReference>
<dbReference type="FunFam" id="3.40.50.300:FF:000008">
    <property type="entry name" value="ATP-dependent RNA helicase RhlB"/>
    <property type="match status" value="1"/>
</dbReference>
<dbReference type="InterPro" id="IPR036612">
    <property type="entry name" value="KH_dom_type_1_sf"/>
</dbReference>
<keyword evidence="5 9" id="KW-0067">ATP-binding</keyword>
<feature type="domain" description="Helicase ATP-binding" evidence="11">
    <location>
        <begin position="251"/>
        <end position="426"/>
    </location>
</feature>
<dbReference type="PROSITE" id="PS50084">
    <property type="entry name" value="KH_TYPE_1"/>
    <property type="match status" value="1"/>
</dbReference>
<dbReference type="InterPro" id="IPR001650">
    <property type="entry name" value="Helicase_C-like"/>
</dbReference>
<dbReference type="GO" id="GO:0005524">
    <property type="term" value="F:ATP binding"/>
    <property type="evidence" value="ECO:0007669"/>
    <property type="project" value="UniProtKB-KW"/>
</dbReference>
<dbReference type="GO" id="GO:0016787">
    <property type="term" value="F:hydrolase activity"/>
    <property type="evidence" value="ECO:0007669"/>
    <property type="project" value="UniProtKB-KW"/>
</dbReference>
<evidence type="ECO:0000259" key="13">
    <source>
        <dbReference type="PROSITE" id="PS51195"/>
    </source>
</evidence>
<dbReference type="SUPFAM" id="SSF54791">
    <property type="entry name" value="Eukaryotic type KH-domain (KH-domain type I)"/>
    <property type="match status" value="1"/>
</dbReference>
<dbReference type="RefSeq" id="XP_014483063.1">
    <property type="nucleotide sequence ID" value="XM_014627577.1"/>
</dbReference>
<dbReference type="InterPro" id="IPR014001">
    <property type="entry name" value="Helicase_ATP-bd"/>
</dbReference>
<evidence type="ECO:0000259" key="11">
    <source>
        <dbReference type="PROSITE" id="PS51192"/>
    </source>
</evidence>
<evidence type="ECO:0000256" key="2">
    <source>
        <dbReference type="ARBA" id="ARBA00022741"/>
    </source>
</evidence>
<dbReference type="PROSITE" id="PS00039">
    <property type="entry name" value="DEAD_ATP_HELICASE"/>
    <property type="match status" value="1"/>
</dbReference>
<dbReference type="Pfam" id="PF00013">
    <property type="entry name" value="KH_1"/>
    <property type="match status" value="1"/>
</dbReference>
<dbReference type="PROSITE" id="PS51192">
    <property type="entry name" value="HELICASE_ATP_BIND_1"/>
    <property type="match status" value="1"/>
</dbReference>
<evidence type="ECO:0000313" key="16">
    <source>
        <dbReference type="RefSeq" id="XP_014483064.1"/>
    </source>
</evidence>
<dbReference type="SUPFAM" id="SSF52540">
    <property type="entry name" value="P-loop containing nucleoside triphosphate hydrolases"/>
    <property type="match status" value="1"/>
</dbReference>
<gene>
    <name evidence="15 16" type="primary">LOC106748740</name>
</gene>
<feature type="domain" description="DEAD-box RNA helicase Q" evidence="13">
    <location>
        <begin position="220"/>
        <end position="248"/>
    </location>
</feature>
<name>A0A6P3XYJ9_DINQU</name>
<dbReference type="InterPro" id="IPR004088">
    <property type="entry name" value="KH_dom_type_1"/>
</dbReference>
<evidence type="ECO:0000256" key="1">
    <source>
        <dbReference type="ARBA" id="ARBA00012552"/>
    </source>
</evidence>
<dbReference type="PROSITE" id="PS51195">
    <property type="entry name" value="Q_MOTIF"/>
    <property type="match status" value="1"/>
</dbReference>
<dbReference type="KEGG" id="dqu:106748740"/>
<keyword evidence="7" id="KW-0694">RNA-binding</keyword>
<organism evidence="14 16">
    <name type="scientific">Dinoponera quadriceps</name>
    <name type="common">South American ant</name>
    <dbReference type="NCBI Taxonomy" id="609295"/>
    <lineage>
        <taxon>Eukaryota</taxon>
        <taxon>Metazoa</taxon>
        <taxon>Ecdysozoa</taxon>
        <taxon>Arthropoda</taxon>
        <taxon>Hexapoda</taxon>
        <taxon>Insecta</taxon>
        <taxon>Pterygota</taxon>
        <taxon>Neoptera</taxon>
        <taxon>Endopterygota</taxon>
        <taxon>Hymenoptera</taxon>
        <taxon>Apocrita</taxon>
        <taxon>Aculeata</taxon>
        <taxon>Formicoidea</taxon>
        <taxon>Formicidae</taxon>
        <taxon>Ponerinae</taxon>
        <taxon>Ponerini</taxon>
        <taxon>Dinoponera</taxon>
    </lineage>
</organism>
<feature type="domain" description="Helicase C-terminal" evidence="12">
    <location>
        <begin position="438"/>
        <end position="599"/>
    </location>
</feature>
<evidence type="ECO:0000256" key="5">
    <source>
        <dbReference type="ARBA" id="ARBA00022840"/>
    </source>
</evidence>
<comment type="catalytic activity">
    <reaction evidence="6">
        <text>ATP + H2O = ADP + phosphate + H(+)</text>
        <dbReference type="Rhea" id="RHEA:13065"/>
        <dbReference type="ChEBI" id="CHEBI:15377"/>
        <dbReference type="ChEBI" id="CHEBI:15378"/>
        <dbReference type="ChEBI" id="CHEBI:30616"/>
        <dbReference type="ChEBI" id="CHEBI:43474"/>
        <dbReference type="ChEBI" id="CHEBI:456216"/>
        <dbReference type="EC" id="3.6.4.13"/>
    </reaction>
</comment>
<evidence type="ECO:0000256" key="8">
    <source>
        <dbReference type="PROSITE-ProRule" id="PRU00552"/>
    </source>
</evidence>
<evidence type="ECO:0000256" key="9">
    <source>
        <dbReference type="RuleBase" id="RU000492"/>
    </source>
</evidence>
<dbReference type="FunFam" id="3.40.50.300:FF:000079">
    <property type="entry name" value="probable ATP-dependent RNA helicase DDX17"/>
    <property type="match status" value="1"/>
</dbReference>
<dbReference type="Pfam" id="PF00270">
    <property type="entry name" value="DEAD"/>
    <property type="match status" value="1"/>
</dbReference>
<keyword evidence="4 9" id="KW-0347">Helicase</keyword>
<dbReference type="Gene3D" id="3.30.1370.10">
    <property type="entry name" value="K Homology domain, type 1"/>
    <property type="match status" value="1"/>
</dbReference>
<dbReference type="InterPro" id="IPR011545">
    <property type="entry name" value="DEAD/DEAH_box_helicase_dom"/>
</dbReference>
<protein>
    <recommendedName>
        <fullName evidence="1">RNA helicase</fullName>
        <ecNumber evidence="1">3.6.4.13</ecNumber>
    </recommendedName>
</protein>
<keyword evidence="2 9" id="KW-0547">Nucleotide-binding</keyword>
<dbReference type="PANTHER" id="PTHR47958">
    <property type="entry name" value="ATP-DEPENDENT RNA HELICASE DBP3"/>
    <property type="match status" value="1"/>
</dbReference>
<evidence type="ECO:0000259" key="12">
    <source>
        <dbReference type="PROSITE" id="PS51194"/>
    </source>
</evidence>
<dbReference type="Gene3D" id="3.40.50.300">
    <property type="entry name" value="P-loop containing nucleotide triphosphate hydrolases"/>
    <property type="match status" value="2"/>
</dbReference>
<feature type="short sequence motif" description="Q motif" evidence="8">
    <location>
        <begin position="220"/>
        <end position="248"/>
    </location>
</feature>
<dbReference type="SMART" id="SM00322">
    <property type="entry name" value="KH"/>
    <property type="match status" value="1"/>
</dbReference>
<dbReference type="InterPro" id="IPR000629">
    <property type="entry name" value="RNA-helicase_DEAD-box_CS"/>
</dbReference>
<dbReference type="PROSITE" id="PS51194">
    <property type="entry name" value="HELICASE_CTER"/>
    <property type="match status" value="1"/>
</dbReference>
<dbReference type="SMART" id="SM00487">
    <property type="entry name" value="DEXDc"/>
    <property type="match status" value="1"/>
</dbReference>
<evidence type="ECO:0000256" key="4">
    <source>
        <dbReference type="ARBA" id="ARBA00022806"/>
    </source>
</evidence>
<evidence type="ECO:0000256" key="3">
    <source>
        <dbReference type="ARBA" id="ARBA00022801"/>
    </source>
</evidence>
<feature type="compositionally biased region" description="Basic and acidic residues" evidence="10">
    <location>
        <begin position="8"/>
        <end position="30"/>
    </location>
</feature>